<dbReference type="InterPro" id="IPR036412">
    <property type="entry name" value="HAD-like_sf"/>
</dbReference>
<dbReference type="Gene3D" id="3.40.50.1000">
    <property type="entry name" value="HAD superfamily/HAD-like"/>
    <property type="match status" value="1"/>
</dbReference>
<gene>
    <name evidence="1" type="ORF">G9470_08975</name>
</gene>
<keyword evidence="2" id="KW-1185">Reference proteome</keyword>
<evidence type="ECO:0000313" key="1">
    <source>
        <dbReference type="EMBL" id="NNJ29921.1"/>
    </source>
</evidence>
<proteinExistence type="predicted"/>
<sequence length="111" mass="12558">MKVIFDLDGTLYMTEKSILVAVKKTSARFGLSFRNVEDLTHMIGLPSEQFLQKVFGVQTTVETLEYFRICEREAVKNDGVCYEGIKELLSTLRAEGDWSNAVMRGRIGNAM</sequence>
<dbReference type="RefSeq" id="WP_170821138.1">
    <property type="nucleotide sequence ID" value="NZ_JAAOXG010000018.1"/>
</dbReference>
<dbReference type="InterPro" id="IPR023198">
    <property type="entry name" value="PGP-like_dom2"/>
</dbReference>
<evidence type="ECO:0000313" key="2">
    <source>
        <dbReference type="Proteomes" id="UP000539052"/>
    </source>
</evidence>
<organism evidence="1 2">
    <name type="scientific">Lacrimispora defluvii</name>
    <dbReference type="NCBI Taxonomy" id="2719233"/>
    <lineage>
        <taxon>Bacteria</taxon>
        <taxon>Bacillati</taxon>
        <taxon>Bacillota</taxon>
        <taxon>Clostridia</taxon>
        <taxon>Lachnospirales</taxon>
        <taxon>Lachnospiraceae</taxon>
        <taxon>Lacrimispora</taxon>
    </lineage>
</organism>
<dbReference type="Pfam" id="PF13419">
    <property type="entry name" value="HAD_2"/>
    <property type="match status" value="1"/>
</dbReference>
<reference evidence="1 2" key="1">
    <citation type="submission" date="2020-03" db="EMBL/GenBank/DDBJ databases">
        <title>Genome Sequence of industrial isolate, B5A.</title>
        <authorList>
            <person name="Sharma S."/>
            <person name="Patil P.B."/>
            <person name="Korpole S."/>
        </authorList>
    </citation>
    <scope>NUCLEOTIDE SEQUENCE [LARGE SCALE GENOMIC DNA]</scope>
    <source>
        <strain evidence="1 2">PI-S10-B5A</strain>
    </source>
</reference>
<name>A0ABX1VNK3_9FIRM</name>
<dbReference type="Gene3D" id="1.10.150.240">
    <property type="entry name" value="Putative phosphatase, domain 2"/>
    <property type="match status" value="1"/>
</dbReference>
<dbReference type="InterPro" id="IPR041492">
    <property type="entry name" value="HAD_2"/>
</dbReference>
<dbReference type="EMBL" id="JAAOXG010000018">
    <property type="protein sequence ID" value="NNJ29921.1"/>
    <property type="molecule type" value="Genomic_DNA"/>
</dbReference>
<dbReference type="InterPro" id="IPR023214">
    <property type="entry name" value="HAD_sf"/>
</dbReference>
<accession>A0ABX1VNK3</accession>
<protein>
    <submittedName>
        <fullName evidence="1">HAD hydrolase-like protein</fullName>
    </submittedName>
</protein>
<dbReference type="Proteomes" id="UP000539052">
    <property type="component" value="Unassembled WGS sequence"/>
</dbReference>
<dbReference type="SUPFAM" id="SSF56784">
    <property type="entry name" value="HAD-like"/>
    <property type="match status" value="1"/>
</dbReference>
<comment type="caution">
    <text evidence="1">The sequence shown here is derived from an EMBL/GenBank/DDBJ whole genome shotgun (WGS) entry which is preliminary data.</text>
</comment>